<feature type="region of interest" description="Disordered" evidence="1">
    <location>
        <begin position="300"/>
        <end position="406"/>
    </location>
</feature>
<evidence type="ECO:0000313" key="4">
    <source>
        <dbReference type="Proteomes" id="UP000614601"/>
    </source>
</evidence>
<protein>
    <submittedName>
        <fullName evidence="3">Uncharacterized protein</fullName>
    </submittedName>
</protein>
<dbReference type="EMBL" id="CAJFDH010000001">
    <property type="protein sequence ID" value="CAD5207217.1"/>
    <property type="molecule type" value="Genomic_DNA"/>
</dbReference>
<feature type="signal peptide" evidence="2">
    <location>
        <begin position="1"/>
        <end position="25"/>
    </location>
</feature>
<feature type="compositionally biased region" description="Low complexity" evidence="1">
    <location>
        <begin position="300"/>
        <end position="310"/>
    </location>
</feature>
<dbReference type="AlphaFoldDB" id="A0A811JUT5"/>
<evidence type="ECO:0000256" key="1">
    <source>
        <dbReference type="SAM" id="MobiDB-lite"/>
    </source>
</evidence>
<feature type="compositionally biased region" description="Low complexity" evidence="1">
    <location>
        <begin position="322"/>
        <end position="367"/>
    </location>
</feature>
<feature type="chain" id="PRO_5035594450" evidence="2">
    <location>
        <begin position="26"/>
        <end position="443"/>
    </location>
</feature>
<feature type="compositionally biased region" description="Basic residues" evidence="1">
    <location>
        <begin position="311"/>
        <end position="321"/>
    </location>
</feature>
<organism evidence="3 4">
    <name type="scientific">Bursaphelenchus okinawaensis</name>
    <dbReference type="NCBI Taxonomy" id="465554"/>
    <lineage>
        <taxon>Eukaryota</taxon>
        <taxon>Metazoa</taxon>
        <taxon>Ecdysozoa</taxon>
        <taxon>Nematoda</taxon>
        <taxon>Chromadorea</taxon>
        <taxon>Rhabditida</taxon>
        <taxon>Tylenchina</taxon>
        <taxon>Tylenchomorpha</taxon>
        <taxon>Aphelenchoidea</taxon>
        <taxon>Aphelenchoididae</taxon>
        <taxon>Bursaphelenchus</taxon>
    </lineage>
</organism>
<reference evidence="3" key="1">
    <citation type="submission" date="2020-09" db="EMBL/GenBank/DDBJ databases">
        <authorList>
            <person name="Kikuchi T."/>
        </authorList>
    </citation>
    <scope>NUCLEOTIDE SEQUENCE</scope>
    <source>
        <strain evidence="3">SH1</strain>
    </source>
</reference>
<name>A0A811JUT5_9BILA</name>
<dbReference type="Proteomes" id="UP000783686">
    <property type="component" value="Unassembled WGS sequence"/>
</dbReference>
<keyword evidence="4" id="KW-1185">Reference proteome</keyword>
<accession>A0A811JUT5</accession>
<dbReference type="Proteomes" id="UP000614601">
    <property type="component" value="Unassembled WGS sequence"/>
</dbReference>
<keyword evidence="2" id="KW-0732">Signal</keyword>
<comment type="caution">
    <text evidence="3">The sequence shown here is derived from an EMBL/GenBank/DDBJ whole genome shotgun (WGS) entry which is preliminary data.</text>
</comment>
<gene>
    <name evidence="3" type="ORF">BOKJ2_LOCUS1901</name>
</gene>
<sequence>MQAVMRLCSPLLLNVLLLFLATTMCADVDLSAKKVKDILCPKCLKMESGMIQEFLVIREVHSWNVLIFSSINGAKTVDAKMYQNGDSIDAFRYIPVFVNGAFQTYMVEISSDGEFKLVQRHTVDVKNYHPTDKGGLPDYEYCYVIKKYSIDHKHSFMYQNLYITSKDRAFEMDNACSDKLMPKRPESVLPETGKYDREIDKCFEDSSKVCVSDVDDPSRLRLIKRKPRERIAYMRNDLVVYLQCITSRCAYFIYDVKTGLDWWIPDDIRAHNSKLDGDIRLLVPLLRRDDKFYTSPLRTASTTTTKTTKATTKRTTAKTTRKTSTTKGTTPKTGRTTSETTPTTATKHTTVTSATTTPTTTPTTITTPNDPAPNPTNQPQDGGDHDQPSSKEDEPAYDSDSKDRDGVGDMEWFVEYHSGKSTSKSSSQMMWIAVLALLYIQLY</sequence>
<proteinExistence type="predicted"/>
<evidence type="ECO:0000313" key="3">
    <source>
        <dbReference type="EMBL" id="CAD5207217.1"/>
    </source>
</evidence>
<evidence type="ECO:0000256" key="2">
    <source>
        <dbReference type="SAM" id="SignalP"/>
    </source>
</evidence>
<dbReference type="EMBL" id="CAJFCW020000001">
    <property type="protein sequence ID" value="CAG9084807.1"/>
    <property type="molecule type" value="Genomic_DNA"/>
</dbReference>
<feature type="compositionally biased region" description="Basic and acidic residues" evidence="1">
    <location>
        <begin position="382"/>
        <end position="406"/>
    </location>
</feature>